<dbReference type="SUPFAM" id="SSF48726">
    <property type="entry name" value="Immunoglobulin"/>
    <property type="match status" value="1"/>
</dbReference>
<evidence type="ECO:0000256" key="1">
    <source>
        <dbReference type="SAM" id="MobiDB-lite"/>
    </source>
</evidence>
<feature type="region of interest" description="Disordered" evidence="1">
    <location>
        <begin position="583"/>
        <end position="680"/>
    </location>
</feature>
<feature type="domain" description="Ig-like" evidence="4">
    <location>
        <begin position="510"/>
        <end position="594"/>
    </location>
</feature>
<dbReference type="Gene3D" id="2.130.10.10">
    <property type="entry name" value="YVTN repeat-like/Quinoprotein amine dehydrogenase"/>
    <property type="match status" value="1"/>
</dbReference>
<feature type="signal peptide" evidence="3">
    <location>
        <begin position="1"/>
        <end position="31"/>
    </location>
</feature>
<feature type="compositionally biased region" description="Low complexity" evidence="1">
    <location>
        <begin position="583"/>
        <end position="598"/>
    </location>
</feature>
<feature type="compositionally biased region" description="Gly residues" evidence="1">
    <location>
        <begin position="609"/>
        <end position="661"/>
    </location>
</feature>
<dbReference type="Proteomes" id="UP001183535">
    <property type="component" value="Unassembled WGS sequence"/>
</dbReference>
<reference evidence="6" key="1">
    <citation type="submission" date="2023-07" db="EMBL/GenBank/DDBJ databases">
        <title>30 novel species of actinomycetes from the DSMZ collection.</title>
        <authorList>
            <person name="Nouioui I."/>
        </authorList>
    </citation>
    <scope>NUCLEOTIDE SEQUENCE [LARGE SCALE GENOMIC DNA]</scope>
    <source>
        <strain evidence="6">DSM 41981</strain>
    </source>
</reference>
<feature type="transmembrane region" description="Helical" evidence="2">
    <location>
        <begin position="693"/>
        <end position="713"/>
    </location>
</feature>
<dbReference type="SUPFAM" id="SSF63825">
    <property type="entry name" value="YWTD domain"/>
    <property type="match status" value="1"/>
</dbReference>
<proteinExistence type="predicted"/>
<dbReference type="InterPro" id="IPR007110">
    <property type="entry name" value="Ig-like_dom"/>
</dbReference>
<evidence type="ECO:0000256" key="2">
    <source>
        <dbReference type="SAM" id="Phobius"/>
    </source>
</evidence>
<dbReference type="InterPro" id="IPR027273">
    <property type="entry name" value="Neocarzinostatin-like"/>
</dbReference>
<dbReference type="Gene3D" id="2.60.40.230">
    <property type="entry name" value="Neocarzinostatin-like"/>
    <property type="match status" value="1"/>
</dbReference>
<dbReference type="GO" id="GO:0005975">
    <property type="term" value="P:carbohydrate metabolic process"/>
    <property type="evidence" value="ECO:0007669"/>
    <property type="project" value="UniProtKB-ARBA"/>
</dbReference>
<evidence type="ECO:0000313" key="6">
    <source>
        <dbReference type="Proteomes" id="UP001183535"/>
    </source>
</evidence>
<accession>A0ABD5ENC2</accession>
<feature type="chain" id="PRO_5044742592" description="Ig-like domain-containing protein" evidence="3">
    <location>
        <begin position="32"/>
        <end position="720"/>
    </location>
</feature>
<keyword evidence="6" id="KW-1185">Reference proteome</keyword>
<keyword evidence="2" id="KW-0472">Membrane</keyword>
<name>A0ABD5ENC2_9ACTN</name>
<gene>
    <name evidence="5" type="ORF">RM877_15645</name>
</gene>
<dbReference type="Gene3D" id="2.60.40.10">
    <property type="entry name" value="Immunoglobulins"/>
    <property type="match status" value="1"/>
</dbReference>
<dbReference type="AlphaFoldDB" id="A0ABD5ENC2"/>
<evidence type="ECO:0000259" key="4">
    <source>
        <dbReference type="PROSITE" id="PS50835"/>
    </source>
</evidence>
<dbReference type="PROSITE" id="PS50835">
    <property type="entry name" value="IG_LIKE"/>
    <property type="match status" value="1"/>
</dbReference>
<dbReference type="InterPro" id="IPR015943">
    <property type="entry name" value="WD40/YVTN_repeat-like_dom_sf"/>
</dbReference>
<keyword evidence="2" id="KW-0812">Transmembrane</keyword>
<dbReference type="InterPro" id="IPR013783">
    <property type="entry name" value="Ig-like_fold"/>
</dbReference>
<dbReference type="InterPro" id="IPR036179">
    <property type="entry name" value="Ig-like_dom_sf"/>
</dbReference>
<keyword evidence="3" id="KW-0732">Signal</keyword>
<dbReference type="EMBL" id="JAVRES010000006">
    <property type="protein sequence ID" value="MDT0436116.1"/>
    <property type="molecule type" value="Genomic_DNA"/>
</dbReference>
<evidence type="ECO:0000313" key="5">
    <source>
        <dbReference type="EMBL" id="MDT0436116.1"/>
    </source>
</evidence>
<evidence type="ECO:0000256" key="3">
    <source>
        <dbReference type="SAM" id="SignalP"/>
    </source>
</evidence>
<dbReference type="SUPFAM" id="SSF49319">
    <property type="entry name" value="Actinoxanthin-like"/>
    <property type="match status" value="1"/>
</dbReference>
<sequence length="720" mass="70829">MTRTHPRGPAALLGAAALVTASIATGSAARAADTPVTAHGRDGQELTVSATADLAPDGERLRVAGSGYDASKGIYVALCKDNGDDRVPGPCVGGSDGGSSKWIVPSGDPNEGELALAYGPDGTFDVELAVRGADSNVDCLQVACSVVTRVDHRGTGDRSQDVRVPVTFRGTVPEDGGDGVDVPAGTVSYARTAAFTTAGRPQDLLLHPDSGKLYVGSVDIPDTADVNERGLYALDPADGTVLAHIAQAPGATGALAARNVPSLIAPLAGDGVVFHYPLRGIGTARAGDTAAGGVWLAGATVTGTGPGTTPETVLVAQGPALSEVGTATGEVRRTITLDGGSVLGVDPAHGAAWSAGPTGGTLRRVDTGSFTVTATAELPTGYVTFLEADPATGNVWAGVGDAVLVYSPDARLLATLDGADRPTALAFDTATHRAFVLREDYGSADDGADNVGSLEVFDSAGFERAAEPTALPGSRAEANAGVAVTPGGGTVYLTDQAQSTVVRLDRRVSPKVLRSPADRSAAPGDEVTFTAAAEGTPAPAVRWQVSDDGGDTWADAEGATEATYAFTARAEQNGHRFRAEFTNTAGTTRTAPVTLTVTEPDDGDDTGGATEGGTGGDGGTGGEGGDPGGSGATGGSASGTGGSGGTGSVTGSTDGTGGTDGTDGTAGVTGTGSTGGGYSATGTTGGSLASTGVGVIGTAAVAAALLATGWAAYRRGRATG</sequence>
<keyword evidence="2" id="KW-1133">Transmembrane helix</keyword>
<organism evidence="5 6">
    <name type="scientific">Streptomyces doudnae</name>
    <dbReference type="NCBI Taxonomy" id="3075536"/>
    <lineage>
        <taxon>Bacteria</taxon>
        <taxon>Bacillati</taxon>
        <taxon>Actinomycetota</taxon>
        <taxon>Actinomycetes</taxon>
        <taxon>Kitasatosporales</taxon>
        <taxon>Streptomycetaceae</taxon>
        <taxon>Streptomyces</taxon>
    </lineage>
</organism>
<comment type="caution">
    <text evidence="5">The sequence shown here is derived from an EMBL/GenBank/DDBJ whole genome shotgun (WGS) entry which is preliminary data.</text>
</comment>
<dbReference type="RefSeq" id="WP_093834781.1">
    <property type="nucleotide sequence ID" value="NZ_JAVRES010000006.1"/>
</dbReference>
<protein>
    <recommendedName>
        <fullName evidence="4">Ig-like domain-containing protein</fullName>
    </recommendedName>
</protein>
<feature type="compositionally biased region" description="Gly residues" evidence="1">
    <location>
        <begin position="667"/>
        <end position="680"/>
    </location>
</feature>